<comment type="caution">
    <text evidence="2">The sequence shown here is derived from an EMBL/GenBank/DDBJ whole genome shotgun (WGS) entry which is preliminary data.</text>
</comment>
<evidence type="ECO:0000259" key="1">
    <source>
        <dbReference type="Pfam" id="PF01575"/>
    </source>
</evidence>
<dbReference type="Gene3D" id="3.10.129.10">
    <property type="entry name" value="Hotdog Thioesterase"/>
    <property type="match status" value="1"/>
</dbReference>
<dbReference type="GO" id="GO:0004312">
    <property type="term" value="F:fatty acid synthase activity"/>
    <property type="evidence" value="ECO:0007669"/>
    <property type="project" value="InterPro"/>
</dbReference>
<reference evidence="2 3" key="1">
    <citation type="submission" date="2015-03" db="EMBL/GenBank/DDBJ databases">
        <title>Genome sequence of Variovorax paradoxus TBEA6.</title>
        <authorList>
            <person name="Poehlein A."/>
            <person name="Schuldes J."/>
            <person name="Wuebbeler J.H."/>
            <person name="Hiessl S."/>
            <person name="Steinbuechel A."/>
            <person name="Daniel R."/>
        </authorList>
    </citation>
    <scope>NUCLEOTIDE SEQUENCE [LARGE SCALE GENOMIC DNA]</scope>
    <source>
        <strain evidence="2 3">TBEA6</strain>
    </source>
</reference>
<dbReference type="SUPFAM" id="SSF54637">
    <property type="entry name" value="Thioesterase/thiol ester dehydrase-isomerase"/>
    <property type="match status" value="1"/>
</dbReference>
<dbReference type="GO" id="GO:0005835">
    <property type="term" value="C:fatty acid synthase complex"/>
    <property type="evidence" value="ECO:0007669"/>
    <property type="project" value="InterPro"/>
</dbReference>
<dbReference type="AlphaFoldDB" id="A0A0H2MKB8"/>
<evidence type="ECO:0000313" key="2">
    <source>
        <dbReference type="EMBL" id="KLN57240.1"/>
    </source>
</evidence>
<keyword evidence="2" id="KW-0808">Transferase</keyword>
<dbReference type="Pfam" id="PF01575">
    <property type="entry name" value="MaoC_dehydratas"/>
    <property type="match status" value="1"/>
</dbReference>
<protein>
    <submittedName>
        <fullName evidence="2">Bifunctional enoyl-CoA hydratase/phosphate acetyltransferase</fullName>
    </submittedName>
</protein>
<evidence type="ECO:0000313" key="3">
    <source>
        <dbReference type="Proteomes" id="UP000035170"/>
    </source>
</evidence>
<dbReference type="InterPro" id="IPR003965">
    <property type="entry name" value="Fatty_acid_synthase"/>
</dbReference>
<sequence>MTGSLTMTTATFPDWNALQPGDALPPLELPPIRRLDLALYCGASGDHNPIHVDIDFAKSAGMPDVFAHGMLSAAWLARLPTHWVPQSAIRSLDLRFAAITHVGERIRCTGTVAEKFEHEGRRGVRLKLMTANHEGIAKLSAEALVAWP</sequence>
<dbReference type="PRINTS" id="PR01483">
    <property type="entry name" value="FASYNTHASE"/>
</dbReference>
<name>A0A0H2MKB8_VARPD</name>
<feature type="domain" description="MaoC-like" evidence="1">
    <location>
        <begin position="32"/>
        <end position="121"/>
    </location>
</feature>
<keyword evidence="3" id="KW-1185">Reference proteome</keyword>
<dbReference type="PANTHER" id="PTHR43841">
    <property type="entry name" value="3-HYDROXYACYL-THIOESTER DEHYDRATASE HTDX-RELATED"/>
    <property type="match status" value="1"/>
</dbReference>
<dbReference type="EMBL" id="JZWI01000007">
    <property type="protein sequence ID" value="KLN57240.1"/>
    <property type="molecule type" value="Genomic_DNA"/>
</dbReference>
<dbReference type="GO" id="GO:0006633">
    <property type="term" value="P:fatty acid biosynthetic process"/>
    <property type="evidence" value="ECO:0007669"/>
    <property type="project" value="InterPro"/>
</dbReference>
<dbReference type="PANTHER" id="PTHR43841:SF3">
    <property type="entry name" value="(3R)-HYDROXYACYL-ACP DEHYDRATASE SUBUNIT HADB"/>
    <property type="match status" value="1"/>
</dbReference>
<dbReference type="CDD" id="cd03453">
    <property type="entry name" value="SAV4209_like"/>
    <property type="match status" value="1"/>
</dbReference>
<gene>
    <name evidence="2" type="ORF">VPARA_13200</name>
</gene>
<dbReference type="InterPro" id="IPR029069">
    <property type="entry name" value="HotDog_dom_sf"/>
</dbReference>
<dbReference type="InterPro" id="IPR002539">
    <property type="entry name" value="MaoC-like_dom"/>
</dbReference>
<accession>A0A0H2MKB8</accession>
<dbReference type="PATRIC" id="fig|34073.19.peg.1344"/>
<organism evidence="2 3">
    <name type="scientific">Variovorax paradoxus</name>
    <dbReference type="NCBI Taxonomy" id="34073"/>
    <lineage>
        <taxon>Bacteria</taxon>
        <taxon>Pseudomonadati</taxon>
        <taxon>Pseudomonadota</taxon>
        <taxon>Betaproteobacteria</taxon>
        <taxon>Burkholderiales</taxon>
        <taxon>Comamonadaceae</taxon>
        <taxon>Variovorax</taxon>
    </lineage>
</organism>
<dbReference type="Proteomes" id="UP000035170">
    <property type="component" value="Unassembled WGS sequence"/>
</dbReference>
<proteinExistence type="predicted"/>